<reference evidence="1" key="1">
    <citation type="submission" date="2022-02" db="EMBL/GenBank/DDBJ databases">
        <title>Plant Genome Project.</title>
        <authorList>
            <person name="Zhang R.-G."/>
        </authorList>
    </citation>
    <scope>NUCLEOTIDE SEQUENCE</scope>
    <source>
        <strain evidence="1">AT1</strain>
    </source>
</reference>
<organism evidence="1 2">
    <name type="scientific">Rhododendron molle</name>
    <name type="common">Chinese azalea</name>
    <name type="synonym">Azalea mollis</name>
    <dbReference type="NCBI Taxonomy" id="49168"/>
    <lineage>
        <taxon>Eukaryota</taxon>
        <taxon>Viridiplantae</taxon>
        <taxon>Streptophyta</taxon>
        <taxon>Embryophyta</taxon>
        <taxon>Tracheophyta</taxon>
        <taxon>Spermatophyta</taxon>
        <taxon>Magnoliopsida</taxon>
        <taxon>eudicotyledons</taxon>
        <taxon>Gunneridae</taxon>
        <taxon>Pentapetalae</taxon>
        <taxon>asterids</taxon>
        <taxon>Ericales</taxon>
        <taxon>Ericaceae</taxon>
        <taxon>Ericoideae</taxon>
        <taxon>Rhodoreae</taxon>
        <taxon>Rhododendron</taxon>
    </lineage>
</organism>
<evidence type="ECO:0000313" key="1">
    <source>
        <dbReference type="EMBL" id="KAI8524686.1"/>
    </source>
</evidence>
<protein>
    <submittedName>
        <fullName evidence="1">Uncharacterized protein</fullName>
    </submittedName>
</protein>
<proteinExistence type="predicted"/>
<evidence type="ECO:0000313" key="2">
    <source>
        <dbReference type="Proteomes" id="UP001062846"/>
    </source>
</evidence>
<sequence length="407" mass="46361">MTMTPTDFEAITGLRVGEEPAPFDSGIHNDRAALKWFLGKVPKIEEGVVRYKQFTEYLKKEVTTEREAEQMARAYLLYLFGASLYPGRRSKVHLSYLPALRDLKTASHFDWGRAALSATYDFLGDSSRTEQSTAGYWRVWEWYLGDKVTRQSLGDTEFQVSGPLPPRALHTGEYTSAEVEQFTRLDTKLTHYLRPEIDYAAYQRDRLAGLLGVRAFRDVLSQACGAAEERRAAEERQRGGEGRVRRSLSGPVPNEWVNEAIHHMLAMENVIRRAASGMPLELHYPAPNPPPAQRAVTQRPHTRSSLPVEASQEAARKAIVRAEERYQIMMCERPSQKERDPKRARVTKPEVVEVKEEEEEEEEGEEEVEQRPSTSSGSDDSTDDPPYKKDPQEQEDDDDSEDWLGAR</sequence>
<name>A0ACC0L842_RHOML</name>
<comment type="caution">
    <text evidence="1">The sequence shown here is derived from an EMBL/GenBank/DDBJ whole genome shotgun (WGS) entry which is preliminary data.</text>
</comment>
<dbReference type="EMBL" id="CM046400">
    <property type="protein sequence ID" value="KAI8524686.1"/>
    <property type="molecule type" value="Genomic_DNA"/>
</dbReference>
<dbReference type="Proteomes" id="UP001062846">
    <property type="component" value="Chromosome 13"/>
</dbReference>
<accession>A0ACC0L842</accession>
<keyword evidence="2" id="KW-1185">Reference proteome</keyword>
<gene>
    <name evidence="1" type="ORF">RHMOL_Rhmol13G0167500</name>
</gene>